<feature type="chain" id="PRO_5044544641" evidence="1">
    <location>
        <begin position="21"/>
        <end position="481"/>
    </location>
</feature>
<dbReference type="Proteomes" id="UP000682005">
    <property type="component" value="Chromosome 2"/>
</dbReference>
<dbReference type="PROSITE" id="PS51257">
    <property type="entry name" value="PROKAR_LIPOPROTEIN"/>
    <property type="match status" value="1"/>
</dbReference>
<evidence type="ECO:0000313" key="4">
    <source>
        <dbReference type="Proteomes" id="UP000060345"/>
    </source>
</evidence>
<evidence type="ECO:0000256" key="1">
    <source>
        <dbReference type="SAM" id="SignalP"/>
    </source>
</evidence>
<dbReference type="EMBL" id="CP012075">
    <property type="protein sequence ID" value="AKU70007.1"/>
    <property type="molecule type" value="Genomic_DNA"/>
</dbReference>
<feature type="signal peptide" evidence="1">
    <location>
        <begin position="1"/>
        <end position="20"/>
    </location>
</feature>
<dbReference type="InterPro" id="IPR025366">
    <property type="entry name" value="DUF4270"/>
</dbReference>
<gene>
    <name evidence="2" type="ORF">ADJ77_09210</name>
    <name evidence="3" type="ORF">J5A51_05040</name>
</gene>
<sequence length="481" mass="53337">MRRKIIAACMFAACLGIVSCDDTTNSLGGSLIDNGDKLSIKADTFSVASETMLAGRVVARSATGYLGRMDDPETMTTVTGNLMSQFHVLSNYELPAKDSIMSRDVNNEIIADSCDIRLYYSTYYGDSLSQLKLTAYELAKPVEEGKAYYSDFDPEAKGYIRTAAKGGIAEKRSFTLTDHTEADSIRKKKGYNRNIIIRLNKQYKDKSGVTYNNYGTYLLRKYQQNPGAFRNAYRFLHEICPGFYFKIDGGSGAMAHIQMAQLNIYFKHKQKGKVTEISTNFVSTEEVLQLTNFSNDNTRLQQLASESGHTYLKTPAGMFTKLTLPMSDIMAGHTKDSINSAKIVLYRENNSSASNYLFGIPKNVLMVSADSLQSFFENNRLPDNKTSFLATYNSTMNAYVFNNISGIINLFSHNKSMPAWGKVVIVPVDLQTVTQGSGNNKQVKVTKVSHDMGLSSTKLLGNTANGKNILISVIYGKFNGR</sequence>
<reference evidence="3 5" key="2">
    <citation type="submission" date="2021-03" db="EMBL/GenBank/DDBJ databases">
        <title>Human Oral Microbial Genomes.</title>
        <authorList>
            <person name="Johnston C.D."/>
            <person name="Chen T."/>
            <person name="Dewhirst F.E."/>
        </authorList>
    </citation>
    <scope>NUCLEOTIDE SEQUENCE [LARGE SCALE GENOMIC DNA]</scope>
    <source>
        <strain evidence="3 5">W1435</strain>
    </source>
</reference>
<protein>
    <submittedName>
        <fullName evidence="3">DUF4270 domain-containing protein</fullName>
    </submittedName>
</protein>
<reference evidence="2 4" key="1">
    <citation type="submission" date="2015-07" db="EMBL/GenBank/DDBJ databases">
        <authorList>
            <person name="Noorani M."/>
        </authorList>
    </citation>
    <scope>NUCLEOTIDE SEQUENCE [LARGE SCALE GENOMIC DNA]</scope>
    <source>
        <strain evidence="2 4">W1435</strain>
    </source>
</reference>
<name>A0A0K1NLQ7_9BACT</name>
<evidence type="ECO:0000313" key="2">
    <source>
        <dbReference type="EMBL" id="AKU70007.1"/>
    </source>
</evidence>
<dbReference type="AlphaFoldDB" id="A0A0K1NLQ7"/>
<dbReference type="EMBL" id="CP072369">
    <property type="protein sequence ID" value="QUB85616.1"/>
    <property type="molecule type" value="Genomic_DNA"/>
</dbReference>
<dbReference type="Pfam" id="PF14092">
    <property type="entry name" value="DUF4270"/>
    <property type="match status" value="1"/>
</dbReference>
<proteinExistence type="predicted"/>
<accession>A0A0K1NLQ7</accession>
<dbReference type="Proteomes" id="UP000060345">
    <property type="component" value="Chromosome 2"/>
</dbReference>
<evidence type="ECO:0000313" key="5">
    <source>
        <dbReference type="Proteomes" id="UP000682005"/>
    </source>
</evidence>
<keyword evidence="5" id="KW-1185">Reference proteome</keyword>
<dbReference type="eggNOG" id="ENOG502ZBIE">
    <property type="taxonomic scope" value="Bacteria"/>
</dbReference>
<keyword evidence="1" id="KW-0732">Signal</keyword>
<dbReference type="RefSeq" id="WP_025079170.1">
    <property type="nucleotide sequence ID" value="NZ_BAKO01000051.1"/>
</dbReference>
<dbReference type="KEGG" id="pfus:ADJ77_09210"/>
<evidence type="ECO:0000313" key="3">
    <source>
        <dbReference type="EMBL" id="QUB85616.1"/>
    </source>
</evidence>
<dbReference type="STRING" id="1236517.ADJ77_09210"/>
<organism evidence="2 4">
    <name type="scientific">Prevotella fusca JCM 17724</name>
    <dbReference type="NCBI Taxonomy" id="1236517"/>
    <lineage>
        <taxon>Bacteria</taxon>
        <taxon>Pseudomonadati</taxon>
        <taxon>Bacteroidota</taxon>
        <taxon>Bacteroidia</taxon>
        <taxon>Bacteroidales</taxon>
        <taxon>Prevotellaceae</taxon>
        <taxon>Prevotella</taxon>
    </lineage>
</organism>